<evidence type="ECO:0000256" key="3">
    <source>
        <dbReference type="SAM" id="MobiDB-lite"/>
    </source>
</evidence>
<feature type="compositionally biased region" description="Basic and acidic residues" evidence="3">
    <location>
        <begin position="228"/>
        <end position="247"/>
    </location>
</feature>
<feature type="region of interest" description="Disordered" evidence="3">
    <location>
        <begin position="41"/>
        <end position="65"/>
    </location>
</feature>
<dbReference type="AlphaFoldDB" id="A0A9X0AKQ4"/>
<sequence length="267" mass="30231">MLSPRSTEQSSALFISFLFLTIILTTLIYFLQTSSVPFFSPSKSDTSSPPSSHQSNPSVPHSLNSHSPFSKTVVFSEHSNYENLSHVYDELWDELLPENGGFLRIIGNNESGREGEGKDVASEEDKKNKHKYGITMFHSLHCLGIMRGGVQELFREMEELKMEMGELKMGDMGKREKRDGEGGRREKRAGAGHNFGHLEHGDPLHWLHCFDYLRQTILCTADGTLEPPKADSRGKENVDGMTERQCRDPEELWRLSVESFEEDGYEG</sequence>
<feature type="transmembrane region" description="Helical" evidence="4">
    <location>
        <begin position="12"/>
        <end position="31"/>
    </location>
</feature>
<organism evidence="5 6">
    <name type="scientific">Sclerotinia nivalis</name>
    <dbReference type="NCBI Taxonomy" id="352851"/>
    <lineage>
        <taxon>Eukaryota</taxon>
        <taxon>Fungi</taxon>
        <taxon>Dikarya</taxon>
        <taxon>Ascomycota</taxon>
        <taxon>Pezizomycotina</taxon>
        <taxon>Leotiomycetes</taxon>
        <taxon>Helotiales</taxon>
        <taxon>Sclerotiniaceae</taxon>
        <taxon>Sclerotinia</taxon>
    </lineage>
</organism>
<keyword evidence="4" id="KW-0812">Transmembrane</keyword>
<comment type="similarity">
    <text evidence="2">Belongs to the ustYa family.</text>
</comment>
<dbReference type="EMBL" id="JAPEIS010000009">
    <property type="protein sequence ID" value="KAJ8062728.1"/>
    <property type="molecule type" value="Genomic_DNA"/>
</dbReference>
<evidence type="ECO:0000256" key="2">
    <source>
        <dbReference type="ARBA" id="ARBA00035112"/>
    </source>
</evidence>
<feature type="region of interest" description="Disordered" evidence="3">
    <location>
        <begin position="224"/>
        <end position="247"/>
    </location>
</feature>
<feature type="region of interest" description="Disordered" evidence="3">
    <location>
        <begin position="171"/>
        <end position="194"/>
    </location>
</feature>
<accession>A0A9X0AKQ4</accession>
<evidence type="ECO:0000256" key="4">
    <source>
        <dbReference type="SAM" id="Phobius"/>
    </source>
</evidence>
<dbReference type="PANTHER" id="PTHR33365">
    <property type="entry name" value="YALI0B05434P"/>
    <property type="match status" value="1"/>
</dbReference>
<protein>
    <submittedName>
        <fullName evidence="5">Uncharacterized protein</fullName>
    </submittedName>
</protein>
<evidence type="ECO:0000256" key="1">
    <source>
        <dbReference type="ARBA" id="ARBA00004685"/>
    </source>
</evidence>
<keyword evidence="4" id="KW-1133">Transmembrane helix</keyword>
<keyword evidence="4" id="KW-0472">Membrane</keyword>
<dbReference type="InterPro" id="IPR021765">
    <property type="entry name" value="UstYa-like"/>
</dbReference>
<dbReference type="Pfam" id="PF11807">
    <property type="entry name" value="UstYa"/>
    <property type="match status" value="1"/>
</dbReference>
<evidence type="ECO:0000313" key="5">
    <source>
        <dbReference type="EMBL" id="KAJ8062728.1"/>
    </source>
</evidence>
<dbReference type="GO" id="GO:0043386">
    <property type="term" value="P:mycotoxin biosynthetic process"/>
    <property type="evidence" value="ECO:0007669"/>
    <property type="project" value="InterPro"/>
</dbReference>
<feature type="compositionally biased region" description="Basic and acidic residues" evidence="3">
    <location>
        <begin position="171"/>
        <end position="184"/>
    </location>
</feature>
<evidence type="ECO:0000313" key="6">
    <source>
        <dbReference type="Proteomes" id="UP001152300"/>
    </source>
</evidence>
<dbReference type="OrthoDB" id="3687641at2759"/>
<proteinExistence type="inferred from homology"/>
<comment type="caution">
    <text evidence="5">The sequence shown here is derived from an EMBL/GenBank/DDBJ whole genome shotgun (WGS) entry which is preliminary data.</text>
</comment>
<feature type="compositionally biased region" description="Low complexity" evidence="3">
    <location>
        <begin position="41"/>
        <end position="62"/>
    </location>
</feature>
<keyword evidence="6" id="KW-1185">Reference proteome</keyword>
<reference evidence="5" key="1">
    <citation type="submission" date="2022-11" db="EMBL/GenBank/DDBJ databases">
        <title>Genome Resource of Sclerotinia nivalis Strain SnTB1, a Plant Pathogen Isolated from American Ginseng.</title>
        <authorList>
            <person name="Fan S."/>
        </authorList>
    </citation>
    <scope>NUCLEOTIDE SEQUENCE</scope>
    <source>
        <strain evidence="5">SnTB1</strain>
    </source>
</reference>
<dbReference type="PANTHER" id="PTHR33365:SF4">
    <property type="entry name" value="CYCLOCHLOROTINE BIOSYNTHESIS PROTEIN O"/>
    <property type="match status" value="1"/>
</dbReference>
<gene>
    <name evidence="5" type="ORF">OCU04_007992</name>
</gene>
<name>A0A9X0AKQ4_9HELO</name>
<dbReference type="Proteomes" id="UP001152300">
    <property type="component" value="Unassembled WGS sequence"/>
</dbReference>
<comment type="pathway">
    <text evidence="1">Mycotoxin biosynthesis.</text>
</comment>